<evidence type="ECO:0000313" key="16">
    <source>
        <dbReference type="Proteomes" id="UP001085076"/>
    </source>
</evidence>
<evidence type="ECO:0000256" key="13">
    <source>
        <dbReference type="SAM" id="Phobius"/>
    </source>
</evidence>
<comment type="pathway">
    <text evidence="1 12">Glycan metabolism; pectin degradation; 2-dehydro-3-deoxy-D-gluconate from pectin: step 1/5.</text>
</comment>
<keyword evidence="8" id="KW-0325">Glycoprotein</keyword>
<evidence type="ECO:0000256" key="12">
    <source>
        <dbReference type="RuleBase" id="RU000589"/>
    </source>
</evidence>
<dbReference type="FunFam" id="2.160.20.10:FF:000001">
    <property type="entry name" value="Pectinesterase"/>
    <property type="match status" value="1"/>
</dbReference>
<dbReference type="CDD" id="cd15798">
    <property type="entry name" value="PMEI-like_3"/>
    <property type="match status" value="1"/>
</dbReference>
<dbReference type="PROSITE" id="PS00503">
    <property type="entry name" value="PECTINESTERASE_2"/>
    <property type="match status" value="1"/>
</dbReference>
<keyword evidence="13" id="KW-0472">Membrane</keyword>
<evidence type="ECO:0000259" key="14">
    <source>
        <dbReference type="SMART" id="SM00856"/>
    </source>
</evidence>
<feature type="active site" evidence="11">
    <location>
        <position position="425"/>
    </location>
</feature>
<dbReference type="GO" id="GO:0042545">
    <property type="term" value="P:cell wall modification"/>
    <property type="evidence" value="ECO:0007669"/>
    <property type="project" value="UniProtKB-UniRule"/>
</dbReference>
<evidence type="ECO:0000256" key="10">
    <source>
        <dbReference type="ARBA" id="ARBA00057335"/>
    </source>
</evidence>
<comment type="caution">
    <text evidence="15">The sequence shown here is derived from an EMBL/GenBank/DDBJ whole genome shotgun (WGS) entry which is preliminary data.</text>
</comment>
<evidence type="ECO:0000256" key="4">
    <source>
        <dbReference type="ARBA" id="ARBA00013229"/>
    </source>
</evidence>
<dbReference type="EC" id="3.1.1.11" evidence="4 12"/>
<dbReference type="NCBIfam" id="TIGR01614">
    <property type="entry name" value="PME_inhib"/>
    <property type="match status" value="1"/>
</dbReference>
<keyword evidence="5 12" id="KW-0378">Hydrolase</keyword>
<feature type="transmembrane region" description="Helical" evidence="13">
    <location>
        <begin position="25"/>
        <end position="49"/>
    </location>
</feature>
<evidence type="ECO:0000256" key="5">
    <source>
        <dbReference type="ARBA" id="ARBA00022801"/>
    </source>
</evidence>
<dbReference type="PANTHER" id="PTHR31707">
    <property type="entry name" value="PECTINESTERASE"/>
    <property type="match status" value="1"/>
</dbReference>
<dbReference type="SMART" id="SM00856">
    <property type="entry name" value="PMEI"/>
    <property type="match status" value="1"/>
</dbReference>
<sequence length="587" mass="65538">MYAFEDINNYSYGSSERKRSRKKKLIIIGAALLAVTLIVVAGVVGALFYTNNESKKAEDSSDHNMHSVSKSVKMMCSTTDYSGVCESSISKAVNSSSPAPEDLVKAAVAVIINEAKKAFSRSELFKSKNPMIRGAIEDCKQLYMDSKEELETALEHITAYGLENLPKRSHDIRTWLSAVMSYQQTCIDGFPDGELKTKMNEAMNKARQLTSNALAIIKEASSFFSTLKLSNFNRRRLLEEEEHEEMFVDDDGYPSWVAEGDRRMLKEYQWKKPAPNVTVAKDGSGDFTTITDALNAMPKKYQGRYVIYVKAGEYEETVNVTKKMVNVTMYGDGSKKTIITGSKNFIDGTRTFQTATFVAAGSGFMAVGICFRNTAGAIKHQAVALRVQSDLSVFLYCRMEGYQDTLYAQTHRQFYRGCVISGTIDFIFGDAAAVIQNSVLVVRRPLDNQQNIVTANGRVDPHETTGFVLHNCRIIPDHRLSSNLTISSYLGRPWKQFSKTIIMESRIGSFIHPDGYTPWNGDFALKTLFYAEYNNTGPGSDVTARVPWPGFKVITRPAAMRFTVANFLQGRDWIKATGAPVRLGLYH</sequence>
<evidence type="ECO:0000256" key="7">
    <source>
        <dbReference type="ARBA" id="ARBA00023157"/>
    </source>
</evidence>
<dbReference type="Proteomes" id="UP001085076">
    <property type="component" value="Miscellaneous, Linkage group lg01"/>
</dbReference>
<dbReference type="GO" id="GO:0004857">
    <property type="term" value="F:enzyme inhibitor activity"/>
    <property type="evidence" value="ECO:0007669"/>
    <property type="project" value="InterPro"/>
</dbReference>
<keyword evidence="13" id="KW-0812">Transmembrane</keyword>
<dbReference type="InterPro" id="IPR006501">
    <property type="entry name" value="Pectinesterase_inhib_dom"/>
</dbReference>
<comment type="similarity">
    <text evidence="3">In the C-terminal section; belongs to the pectinesterase family.</text>
</comment>
<dbReference type="Pfam" id="PF04043">
    <property type="entry name" value="PMEI"/>
    <property type="match status" value="1"/>
</dbReference>
<dbReference type="FunFam" id="1.20.140.40:FF:000001">
    <property type="entry name" value="Pectinesterase"/>
    <property type="match status" value="1"/>
</dbReference>
<dbReference type="EMBL" id="JAGGNH010000001">
    <property type="protein sequence ID" value="KAJ0987458.1"/>
    <property type="molecule type" value="Genomic_DNA"/>
</dbReference>
<evidence type="ECO:0000256" key="3">
    <source>
        <dbReference type="ARBA" id="ARBA00007786"/>
    </source>
</evidence>
<gene>
    <name evidence="15" type="ORF">J5N97_005814</name>
</gene>
<dbReference type="Gene3D" id="2.160.20.10">
    <property type="entry name" value="Single-stranded right-handed beta-helix, Pectin lyase-like"/>
    <property type="match status" value="1"/>
</dbReference>
<comment type="catalytic activity">
    <reaction evidence="9 12">
        <text>[(1-&gt;4)-alpha-D-galacturonosyl methyl ester](n) + n H2O = [(1-&gt;4)-alpha-D-galacturonosyl](n) + n methanol + n H(+)</text>
        <dbReference type="Rhea" id="RHEA:22380"/>
        <dbReference type="Rhea" id="RHEA-COMP:14570"/>
        <dbReference type="Rhea" id="RHEA-COMP:14573"/>
        <dbReference type="ChEBI" id="CHEBI:15377"/>
        <dbReference type="ChEBI" id="CHEBI:15378"/>
        <dbReference type="ChEBI" id="CHEBI:17790"/>
        <dbReference type="ChEBI" id="CHEBI:140522"/>
        <dbReference type="ChEBI" id="CHEBI:140523"/>
        <dbReference type="EC" id="3.1.1.11"/>
    </reaction>
</comment>
<dbReference type="InterPro" id="IPR011050">
    <property type="entry name" value="Pectin_lyase_fold/virulence"/>
</dbReference>
<proteinExistence type="inferred from homology"/>
<protein>
    <recommendedName>
        <fullName evidence="4 12">Pectinesterase</fullName>
        <ecNumber evidence="4 12">3.1.1.11</ecNumber>
    </recommendedName>
</protein>
<feature type="domain" description="Pectinesterase inhibitor" evidence="14">
    <location>
        <begin position="67"/>
        <end position="216"/>
    </location>
</feature>
<keyword evidence="6 12" id="KW-0063">Aspartyl esterase</keyword>
<dbReference type="AlphaFoldDB" id="A0A9D5DAW9"/>
<dbReference type="SUPFAM" id="SSF101148">
    <property type="entry name" value="Plant invertase/pectin methylesterase inhibitor"/>
    <property type="match status" value="1"/>
</dbReference>
<dbReference type="OrthoDB" id="2019149at2759"/>
<evidence type="ECO:0000256" key="8">
    <source>
        <dbReference type="ARBA" id="ARBA00023180"/>
    </source>
</evidence>
<dbReference type="InterPro" id="IPR000070">
    <property type="entry name" value="Pectinesterase_cat"/>
</dbReference>
<evidence type="ECO:0000313" key="15">
    <source>
        <dbReference type="EMBL" id="KAJ0987458.1"/>
    </source>
</evidence>
<accession>A0A9D5DAW9</accession>
<keyword evidence="13" id="KW-1133">Transmembrane helix</keyword>
<dbReference type="GO" id="GO:0030599">
    <property type="term" value="F:pectinesterase activity"/>
    <property type="evidence" value="ECO:0007669"/>
    <property type="project" value="UniProtKB-UniRule"/>
</dbReference>
<comment type="function">
    <text evidence="10">Acts in the modification of cell walls via demethylesterification of cell wall pectin.</text>
</comment>
<evidence type="ECO:0000256" key="1">
    <source>
        <dbReference type="ARBA" id="ARBA00005184"/>
    </source>
</evidence>
<dbReference type="Pfam" id="PF01095">
    <property type="entry name" value="Pectinesterase"/>
    <property type="match status" value="1"/>
</dbReference>
<dbReference type="SUPFAM" id="SSF51126">
    <property type="entry name" value="Pectin lyase-like"/>
    <property type="match status" value="1"/>
</dbReference>
<dbReference type="InterPro" id="IPR033131">
    <property type="entry name" value="Pectinesterase_Asp_AS"/>
</dbReference>
<reference evidence="15" key="1">
    <citation type="submission" date="2021-03" db="EMBL/GenBank/DDBJ databases">
        <authorList>
            <person name="Li Z."/>
            <person name="Yang C."/>
        </authorList>
    </citation>
    <scope>NUCLEOTIDE SEQUENCE</scope>
    <source>
        <strain evidence="15">Dzin_1.0</strain>
        <tissue evidence="15">Leaf</tissue>
    </source>
</reference>
<organism evidence="15 16">
    <name type="scientific">Dioscorea zingiberensis</name>
    <dbReference type="NCBI Taxonomy" id="325984"/>
    <lineage>
        <taxon>Eukaryota</taxon>
        <taxon>Viridiplantae</taxon>
        <taxon>Streptophyta</taxon>
        <taxon>Embryophyta</taxon>
        <taxon>Tracheophyta</taxon>
        <taxon>Spermatophyta</taxon>
        <taxon>Magnoliopsida</taxon>
        <taxon>Liliopsida</taxon>
        <taxon>Dioscoreales</taxon>
        <taxon>Dioscoreaceae</taxon>
        <taxon>Dioscorea</taxon>
    </lineage>
</organism>
<evidence type="ECO:0000256" key="6">
    <source>
        <dbReference type="ARBA" id="ARBA00023085"/>
    </source>
</evidence>
<evidence type="ECO:0000256" key="9">
    <source>
        <dbReference type="ARBA" id="ARBA00047928"/>
    </source>
</evidence>
<dbReference type="InterPro" id="IPR012334">
    <property type="entry name" value="Pectin_lyas_fold"/>
</dbReference>
<keyword evidence="7" id="KW-1015">Disulfide bond</keyword>
<comment type="similarity">
    <text evidence="2">In the N-terminal section; belongs to the PMEI family.</text>
</comment>
<evidence type="ECO:0000256" key="2">
    <source>
        <dbReference type="ARBA" id="ARBA00006027"/>
    </source>
</evidence>
<name>A0A9D5DAW9_9LILI</name>
<dbReference type="Gene3D" id="1.20.140.40">
    <property type="entry name" value="Invertase/pectin methylesterase inhibitor family protein"/>
    <property type="match status" value="1"/>
</dbReference>
<dbReference type="GO" id="GO:0045490">
    <property type="term" value="P:pectin catabolic process"/>
    <property type="evidence" value="ECO:0007669"/>
    <property type="project" value="UniProtKB-UniRule"/>
</dbReference>
<dbReference type="InterPro" id="IPR035513">
    <property type="entry name" value="Invertase/methylesterase_inhib"/>
</dbReference>
<keyword evidence="16" id="KW-1185">Reference proteome</keyword>
<reference evidence="15" key="2">
    <citation type="journal article" date="2022" name="Hortic Res">
        <title>The genome of Dioscorea zingiberensis sheds light on the biosynthesis, origin and evolution of the medicinally important diosgenin saponins.</title>
        <authorList>
            <person name="Li Y."/>
            <person name="Tan C."/>
            <person name="Li Z."/>
            <person name="Guo J."/>
            <person name="Li S."/>
            <person name="Chen X."/>
            <person name="Wang C."/>
            <person name="Dai X."/>
            <person name="Yang H."/>
            <person name="Song W."/>
            <person name="Hou L."/>
            <person name="Xu J."/>
            <person name="Tong Z."/>
            <person name="Xu A."/>
            <person name="Yuan X."/>
            <person name="Wang W."/>
            <person name="Yang Q."/>
            <person name="Chen L."/>
            <person name="Sun Z."/>
            <person name="Wang K."/>
            <person name="Pan B."/>
            <person name="Chen J."/>
            <person name="Bao Y."/>
            <person name="Liu F."/>
            <person name="Qi X."/>
            <person name="Gang D.R."/>
            <person name="Wen J."/>
            <person name="Li J."/>
        </authorList>
    </citation>
    <scope>NUCLEOTIDE SEQUENCE</scope>
    <source>
        <strain evidence="15">Dzin_1.0</strain>
    </source>
</reference>
<evidence type="ECO:0000256" key="11">
    <source>
        <dbReference type="PROSITE-ProRule" id="PRU10040"/>
    </source>
</evidence>